<dbReference type="EMBL" id="CP109965">
    <property type="protein sequence ID" value="WAJ71469.1"/>
    <property type="molecule type" value="Genomic_DNA"/>
</dbReference>
<dbReference type="RefSeq" id="WP_268075978.1">
    <property type="nucleotide sequence ID" value="NZ_CP109965.1"/>
</dbReference>
<reference evidence="1" key="1">
    <citation type="submission" date="2022-10" db="EMBL/GenBank/DDBJ databases">
        <title>Catenovulum adriacola sp. nov. isolated in the Harbour of Susak.</title>
        <authorList>
            <person name="Schoch T."/>
            <person name="Reich S.J."/>
            <person name="Stoeferle S."/>
            <person name="Flaiz M."/>
            <person name="Kazda M."/>
            <person name="Riedel C.U."/>
            <person name="Duerre P."/>
        </authorList>
    </citation>
    <scope>NUCLEOTIDE SEQUENCE</scope>
    <source>
        <strain evidence="1">TS8</strain>
    </source>
</reference>
<protein>
    <submittedName>
        <fullName evidence="1">Uncharacterized protein</fullName>
    </submittedName>
</protein>
<organism evidence="1 2">
    <name type="scientific">Catenovulum adriaticum</name>
    <dbReference type="NCBI Taxonomy" id="2984846"/>
    <lineage>
        <taxon>Bacteria</taxon>
        <taxon>Pseudomonadati</taxon>
        <taxon>Pseudomonadota</taxon>
        <taxon>Gammaproteobacteria</taxon>
        <taxon>Alteromonadales</taxon>
        <taxon>Alteromonadaceae</taxon>
        <taxon>Catenovulum</taxon>
    </lineage>
</organism>
<accession>A0ABY7APP1</accession>
<sequence length="94" mass="11000">MQNEIKLSQKNLFSFIKKDKTSKAERSKRQAYAKMLTLHDYVNQYPGTLADKKLYCRDCSSEDILAWGLLSRNDDKRVHSCNQCGLILWRSINK</sequence>
<evidence type="ECO:0000313" key="2">
    <source>
        <dbReference type="Proteomes" id="UP001163726"/>
    </source>
</evidence>
<dbReference type="Proteomes" id="UP001163726">
    <property type="component" value="Chromosome"/>
</dbReference>
<keyword evidence="2" id="KW-1185">Reference proteome</keyword>
<gene>
    <name evidence="1" type="ORF">OLW01_06640</name>
</gene>
<name>A0ABY7APP1_9ALTE</name>
<evidence type="ECO:0000313" key="1">
    <source>
        <dbReference type="EMBL" id="WAJ71469.1"/>
    </source>
</evidence>
<proteinExistence type="predicted"/>